<organism evidence="1 2">
    <name type="scientific">Erysiphe neolycopersici</name>
    <dbReference type="NCBI Taxonomy" id="212602"/>
    <lineage>
        <taxon>Eukaryota</taxon>
        <taxon>Fungi</taxon>
        <taxon>Dikarya</taxon>
        <taxon>Ascomycota</taxon>
        <taxon>Pezizomycotina</taxon>
        <taxon>Leotiomycetes</taxon>
        <taxon>Erysiphales</taxon>
        <taxon>Erysiphaceae</taxon>
        <taxon>Erysiphe</taxon>
    </lineage>
</organism>
<evidence type="ECO:0000313" key="1">
    <source>
        <dbReference type="EMBL" id="RKF62977.1"/>
    </source>
</evidence>
<dbReference type="AlphaFoldDB" id="A0A420HZZ5"/>
<gene>
    <name evidence="1" type="ORF">OnM2_029048</name>
</gene>
<dbReference type="EMBL" id="MCFK01002903">
    <property type="protein sequence ID" value="RKF62977.1"/>
    <property type="molecule type" value="Genomic_DNA"/>
</dbReference>
<name>A0A420HZZ5_9PEZI</name>
<dbReference type="STRING" id="212602.A0A420HZZ5"/>
<comment type="caution">
    <text evidence="1">The sequence shown here is derived from an EMBL/GenBank/DDBJ whole genome shotgun (WGS) entry which is preliminary data.</text>
</comment>
<reference evidence="1 2" key="1">
    <citation type="journal article" date="2018" name="BMC Genomics">
        <title>Comparative genome analyses reveal sequence features reflecting distinct modes of host-adaptation between dicot and monocot powdery mildew.</title>
        <authorList>
            <person name="Wu Y."/>
            <person name="Ma X."/>
            <person name="Pan Z."/>
            <person name="Kale S.D."/>
            <person name="Song Y."/>
            <person name="King H."/>
            <person name="Zhang Q."/>
            <person name="Presley C."/>
            <person name="Deng X."/>
            <person name="Wei C.I."/>
            <person name="Xiao S."/>
        </authorList>
    </citation>
    <scope>NUCLEOTIDE SEQUENCE [LARGE SCALE GENOMIC DNA]</scope>
    <source>
        <strain evidence="1">UMSG2</strain>
    </source>
</reference>
<accession>A0A420HZZ5</accession>
<keyword evidence="2" id="KW-1185">Reference proteome</keyword>
<protein>
    <submittedName>
        <fullName evidence="1">Uncharacterized protein</fullName>
    </submittedName>
</protein>
<proteinExistence type="predicted"/>
<dbReference type="OrthoDB" id="5376498at2759"/>
<dbReference type="Proteomes" id="UP000286134">
    <property type="component" value="Unassembled WGS sequence"/>
</dbReference>
<sequence>MAMTQKHVIKSTNLDFTIRLKHTFYTVFLLVKPETIIHEINGLLLNALRERYPAGLPVNPKDSYPDAQMVPLPQDSHEIVLGAPKDQHDLSCGFNELDTSIETEESQSLKSLGLKDGSILVFAFVTKGKDFERDLFKVEFPDLDVLYGENA</sequence>
<evidence type="ECO:0000313" key="2">
    <source>
        <dbReference type="Proteomes" id="UP000286134"/>
    </source>
</evidence>